<dbReference type="AlphaFoldDB" id="A0AAD9Z9W7"/>
<proteinExistence type="predicted"/>
<evidence type="ECO:0000313" key="3">
    <source>
        <dbReference type="Proteomes" id="UP001276659"/>
    </source>
</evidence>
<name>A0AAD9Z9W7_9LECA</name>
<dbReference type="InterPro" id="IPR036322">
    <property type="entry name" value="WD40_repeat_dom_sf"/>
</dbReference>
<dbReference type="InterPro" id="IPR001680">
    <property type="entry name" value="WD40_rpt"/>
</dbReference>
<organism evidence="2 3">
    <name type="scientific">Lepraria neglecta</name>
    <dbReference type="NCBI Taxonomy" id="209136"/>
    <lineage>
        <taxon>Eukaryota</taxon>
        <taxon>Fungi</taxon>
        <taxon>Dikarya</taxon>
        <taxon>Ascomycota</taxon>
        <taxon>Pezizomycotina</taxon>
        <taxon>Lecanoromycetes</taxon>
        <taxon>OSLEUM clade</taxon>
        <taxon>Lecanoromycetidae</taxon>
        <taxon>Lecanorales</taxon>
        <taxon>Lecanorineae</taxon>
        <taxon>Stereocaulaceae</taxon>
        <taxon>Lepraria</taxon>
    </lineage>
</organism>
<feature type="compositionally biased region" description="Low complexity" evidence="1">
    <location>
        <begin position="409"/>
        <end position="430"/>
    </location>
</feature>
<dbReference type="Pfam" id="PF00400">
    <property type="entry name" value="WD40"/>
    <property type="match status" value="2"/>
</dbReference>
<dbReference type="InterPro" id="IPR015943">
    <property type="entry name" value="WD40/YVTN_repeat-like_dom_sf"/>
</dbReference>
<dbReference type="PANTHER" id="PTHR13211:SF0">
    <property type="entry name" value="TELOMERASE CAJAL BODY PROTEIN 1"/>
    <property type="match status" value="1"/>
</dbReference>
<accession>A0AAD9Z9W7</accession>
<protein>
    <recommendedName>
        <fullName evidence="4">WD40 repeat-like protein</fullName>
    </recommendedName>
</protein>
<dbReference type="Proteomes" id="UP001276659">
    <property type="component" value="Unassembled WGS sequence"/>
</dbReference>
<gene>
    <name evidence="2" type="ORF">OEA41_001520</name>
</gene>
<dbReference type="SMART" id="SM00320">
    <property type="entry name" value="WD40"/>
    <property type="match status" value="6"/>
</dbReference>
<dbReference type="SUPFAM" id="SSF50978">
    <property type="entry name" value="WD40 repeat-like"/>
    <property type="match status" value="1"/>
</dbReference>
<evidence type="ECO:0000313" key="2">
    <source>
        <dbReference type="EMBL" id="KAK3174276.1"/>
    </source>
</evidence>
<keyword evidence="3" id="KW-1185">Reference proteome</keyword>
<dbReference type="EMBL" id="JASNWA010000006">
    <property type="protein sequence ID" value="KAK3174276.1"/>
    <property type="molecule type" value="Genomic_DNA"/>
</dbReference>
<dbReference type="InterPro" id="IPR051150">
    <property type="entry name" value="SWT21/TCAB1_mRNA_Telomere"/>
</dbReference>
<dbReference type="Gene3D" id="2.130.10.10">
    <property type="entry name" value="YVTN repeat-like/Quinoprotein amine dehydrogenase"/>
    <property type="match status" value="2"/>
</dbReference>
<dbReference type="PANTHER" id="PTHR13211">
    <property type="entry name" value="TELOMERASE CAJAL BODY PROTEIN 1"/>
    <property type="match status" value="1"/>
</dbReference>
<sequence length="447" mass="47359">MDASNGLQPRLVGSTADLYQGTTADTALREATRLGNEGEATAPEITSKGNKLQFHDDSNYFTSAQWTPDGTTILSSSADNILRSFVLPPDLLSPDSASPHTLTPYGSHRSPEPIYATTFHPCFGLQEPASCLILASLRSLPIRLFSPFVPGILASYPLVSPTTEAYITPHSLLFSPENPNQFFAGSDSCLSVFDINRNGDGPVSKMRTTLSRRNHSAAGGGMKGIVSAMAISGEGLLAAGTFTRWVGLYDGCGRGGEVGVFSIGSDEEKEAGTEGTGITQVLWSACGRYLGTVERSSDGISVWDIRGTGERLAWLRGRNAVTQQRLGVDVLGGEVWGGGIDGVVRVWEGLGMTEGVVDPKWEFQAHDDPVTSTTLHPTGSVLATCSGQRHYNASLDPGSKETESDTDSIDASSQSSRSSLSTQSSVSANSDADPARAFDNSLKIWAL</sequence>
<comment type="caution">
    <text evidence="2">The sequence shown here is derived from an EMBL/GenBank/DDBJ whole genome shotgun (WGS) entry which is preliminary data.</text>
</comment>
<reference evidence="2" key="1">
    <citation type="submission" date="2022-11" db="EMBL/GenBank/DDBJ databases">
        <title>Chromosomal genome sequence assembly and mating type (MAT) locus characterization of the leprose asexual lichenized fungus Lepraria neglecta (Nyl.) Erichsen.</title>
        <authorList>
            <person name="Allen J.L."/>
            <person name="Pfeffer B."/>
        </authorList>
    </citation>
    <scope>NUCLEOTIDE SEQUENCE</scope>
    <source>
        <strain evidence="2">Allen 5258</strain>
    </source>
</reference>
<feature type="region of interest" description="Disordered" evidence="1">
    <location>
        <begin position="392"/>
        <end position="434"/>
    </location>
</feature>
<evidence type="ECO:0000256" key="1">
    <source>
        <dbReference type="SAM" id="MobiDB-lite"/>
    </source>
</evidence>
<evidence type="ECO:0008006" key="4">
    <source>
        <dbReference type="Google" id="ProtNLM"/>
    </source>
</evidence>